<reference evidence="7 8" key="1">
    <citation type="submission" date="2020-07" db="EMBL/GenBank/DDBJ databases">
        <title>Sequencing the genomes of 1000 actinobacteria strains.</title>
        <authorList>
            <person name="Klenk H.-P."/>
        </authorList>
    </citation>
    <scope>NUCLEOTIDE SEQUENCE [LARGE SCALE GENOMIC DNA]</scope>
    <source>
        <strain evidence="7 8">DSM 15475</strain>
    </source>
</reference>
<evidence type="ECO:0000256" key="4">
    <source>
        <dbReference type="ARBA" id="ARBA00023163"/>
    </source>
</evidence>
<accession>A0A7Z0KA96</accession>
<dbReference type="GO" id="GO:0045892">
    <property type="term" value="P:negative regulation of DNA-templated transcription"/>
    <property type="evidence" value="ECO:0007669"/>
    <property type="project" value="InterPro"/>
</dbReference>
<dbReference type="Gene3D" id="1.10.10.60">
    <property type="entry name" value="Homeodomain-like"/>
    <property type="match status" value="1"/>
</dbReference>
<dbReference type="InterPro" id="IPR050109">
    <property type="entry name" value="HTH-type_TetR-like_transc_reg"/>
</dbReference>
<organism evidence="7 8">
    <name type="scientific">Nesterenkonia xinjiangensis</name>
    <dbReference type="NCBI Taxonomy" id="225327"/>
    <lineage>
        <taxon>Bacteria</taxon>
        <taxon>Bacillati</taxon>
        <taxon>Actinomycetota</taxon>
        <taxon>Actinomycetes</taxon>
        <taxon>Micrococcales</taxon>
        <taxon>Micrococcaceae</taxon>
        <taxon>Nesterenkonia</taxon>
    </lineage>
</organism>
<evidence type="ECO:0000256" key="3">
    <source>
        <dbReference type="ARBA" id="ARBA00023125"/>
    </source>
</evidence>
<evidence type="ECO:0000256" key="5">
    <source>
        <dbReference type="PROSITE-ProRule" id="PRU00335"/>
    </source>
</evidence>
<keyword evidence="3 5" id="KW-0238">DNA-binding</keyword>
<evidence type="ECO:0000313" key="8">
    <source>
        <dbReference type="Proteomes" id="UP000535437"/>
    </source>
</evidence>
<dbReference type="PRINTS" id="PR00400">
    <property type="entry name" value="TETREPRESSOR"/>
</dbReference>
<keyword evidence="1" id="KW-0678">Repressor</keyword>
<dbReference type="InterPro" id="IPR036271">
    <property type="entry name" value="Tet_transcr_reg_TetR-rel_C_sf"/>
</dbReference>
<dbReference type="PANTHER" id="PTHR30055">
    <property type="entry name" value="HTH-TYPE TRANSCRIPTIONAL REGULATOR RUTR"/>
    <property type="match status" value="1"/>
</dbReference>
<keyword evidence="2" id="KW-0805">Transcription regulation</keyword>
<name>A0A7Z0KA96_9MICC</name>
<evidence type="ECO:0000256" key="1">
    <source>
        <dbReference type="ARBA" id="ARBA00022491"/>
    </source>
</evidence>
<dbReference type="Pfam" id="PF00440">
    <property type="entry name" value="TetR_N"/>
    <property type="match status" value="1"/>
</dbReference>
<evidence type="ECO:0000256" key="2">
    <source>
        <dbReference type="ARBA" id="ARBA00023015"/>
    </source>
</evidence>
<evidence type="ECO:0000259" key="6">
    <source>
        <dbReference type="PROSITE" id="PS50977"/>
    </source>
</evidence>
<dbReference type="InterPro" id="IPR004111">
    <property type="entry name" value="Repressor_TetR_C"/>
</dbReference>
<proteinExistence type="predicted"/>
<feature type="domain" description="HTH tetR-type" evidence="6">
    <location>
        <begin position="28"/>
        <end position="88"/>
    </location>
</feature>
<dbReference type="RefSeq" id="WP_179541912.1">
    <property type="nucleotide sequence ID" value="NZ_BAAALL010000005.1"/>
</dbReference>
<evidence type="ECO:0000313" key="7">
    <source>
        <dbReference type="EMBL" id="NYJ78588.1"/>
    </source>
</evidence>
<dbReference type="InterPro" id="IPR001647">
    <property type="entry name" value="HTH_TetR"/>
</dbReference>
<dbReference type="AlphaFoldDB" id="A0A7Z0KA96"/>
<dbReference type="GO" id="GO:0046677">
    <property type="term" value="P:response to antibiotic"/>
    <property type="evidence" value="ECO:0007669"/>
    <property type="project" value="InterPro"/>
</dbReference>
<dbReference type="Proteomes" id="UP000535437">
    <property type="component" value="Unassembled WGS sequence"/>
</dbReference>
<dbReference type="EMBL" id="JACCFY010000001">
    <property type="protein sequence ID" value="NYJ78588.1"/>
    <property type="molecule type" value="Genomic_DNA"/>
</dbReference>
<feature type="DNA-binding region" description="H-T-H motif" evidence="5">
    <location>
        <begin position="51"/>
        <end position="70"/>
    </location>
</feature>
<dbReference type="SUPFAM" id="SSF46689">
    <property type="entry name" value="Homeodomain-like"/>
    <property type="match status" value="1"/>
</dbReference>
<gene>
    <name evidence="7" type="ORF">HNR09_001999</name>
</gene>
<sequence>MNDPNPLAKSLQLLWDGLPPAKKGPKPKLTLERIVAAGVELADAEGLDSLSMRKLADRLDVGAMSLYRYVPSKTELLNLMLDAVSGPNDARKASVEAGWRACLEAAGWGGRRLYLDHPWLLQVNWTRPVLGPNSLADMELLMTGLKDLPMTDQEKMSIITALDSYAVGTVRQEILWQNAPAETGMTDEEFWNHQLPILEEVMASGRFPSMAALSEDTFSGSWEDSFAFGLNLLLDGLEQKLNRRSSEAG</sequence>
<dbReference type="Gene3D" id="1.10.357.10">
    <property type="entry name" value="Tetracycline Repressor, domain 2"/>
    <property type="match status" value="1"/>
</dbReference>
<comment type="caution">
    <text evidence="7">The sequence shown here is derived from an EMBL/GenBank/DDBJ whole genome shotgun (WGS) entry which is preliminary data.</text>
</comment>
<dbReference type="GO" id="GO:0000976">
    <property type="term" value="F:transcription cis-regulatory region binding"/>
    <property type="evidence" value="ECO:0007669"/>
    <property type="project" value="TreeGrafter"/>
</dbReference>
<dbReference type="SUPFAM" id="SSF48498">
    <property type="entry name" value="Tetracyclin repressor-like, C-terminal domain"/>
    <property type="match status" value="1"/>
</dbReference>
<dbReference type="InterPro" id="IPR003012">
    <property type="entry name" value="Tet_transcr_reg_TetR"/>
</dbReference>
<keyword evidence="8" id="KW-1185">Reference proteome</keyword>
<dbReference type="InterPro" id="IPR009057">
    <property type="entry name" value="Homeodomain-like_sf"/>
</dbReference>
<dbReference type="PROSITE" id="PS50977">
    <property type="entry name" value="HTH_TETR_2"/>
    <property type="match status" value="1"/>
</dbReference>
<dbReference type="Pfam" id="PF02909">
    <property type="entry name" value="TetR_C_1"/>
    <property type="match status" value="1"/>
</dbReference>
<keyword evidence="4" id="KW-0804">Transcription</keyword>
<dbReference type="PANTHER" id="PTHR30055:SF151">
    <property type="entry name" value="TRANSCRIPTIONAL REGULATORY PROTEIN"/>
    <property type="match status" value="1"/>
</dbReference>
<dbReference type="GO" id="GO:0003700">
    <property type="term" value="F:DNA-binding transcription factor activity"/>
    <property type="evidence" value="ECO:0007669"/>
    <property type="project" value="TreeGrafter"/>
</dbReference>
<protein>
    <submittedName>
        <fullName evidence="7">AcrR family transcriptional regulator</fullName>
    </submittedName>
</protein>